<dbReference type="HOGENOM" id="CLU_1612538_0_0_1"/>
<reference evidence="1 2" key="1">
    <citation type="journal article" date="2007" name="Nature">
        <title>Evolution of genes and genomes on the Drosophila phylogeny.</title>
        <authorList>
            <consortium name="Drosophila 12 Genomes Consortium"/>
            <person name="Clark A.G."/>
            <person name="Eisen M.B."/>
            <person name="Smith D.R."/>
            <person name="Bergman C.M."/>
            <person name="Oliver B."/>
            <person name="Markow T.A."/>
            <person name="Kaufman T.C."/>
            <person name="Kellis M."/>
            <person name="Gelbart W."/>
            <person name="Iyer V.N."/>
            <person name="Pollard D.A."/>
            <person name="Sackton T.B."/>
            <person name="Larracuente A.M."/>
            <person name="Singh N.D."/>
            <person name="Abad J.P."/>
            <person name="Abt D.N."/>
            <person name="Adryan B."/>
            <person name="Aguade M."/>
            <person name="Akashi H."/>
            <person name="Anderson W.W."/>
            <person name="Aquadro C.F."/>
            <person name="Ardell D.H."/>
            <person name="Arguello R."/>
            <person name="Artieri C.G."/>
            <person name="Barbash D.A."/>
            <person name="Barker D."/>
            <person name="Barsanti P."/>
            <person name="Batterham P."/>
            <person name="Batzoglou S."/>
            <person name="Begun D."/>
            <person name="Bhutkar A."/>
            <person name="Blanco E."/>
            <person name="Bosak S.A."/>
            <person name="Bradley R.K."/>
            <person name="Brand A.D."/>
            <person name="Brent M.R."/>
            <person name="Brooks A.N."/>
            <person name="Brown R.H."/>
            <person name="Butlin R.K."/>
            <person name="Caggese C."/>
            <person name="Calvi B.R."/>
            <person name="Bernardo de Carvalho A."/>
            <person name="Caspi A."/>
            <person name="Castrezana S."/>
            <person name="Celniker S.E."/>
            <person name="Chang J.L."/>
            <person name="Chapple C."/>
            <person name="Chatterji S."/>
            <person name="Chinwalla A."/>
            <person name="Civetta A."/>
            <person name="Clifton S.W."/>
            <person name="Comeron J.M."/>
            <person name="Costello J.C."/>
            <person name="Coyne J.A."/>
            <person name="Daub J."/>
            <person name="David R.G."/>
            <person name="Delcher A.L."/>
            <person name="Delehaunty K."/>
            <person name="Do C.B."/>
            <person name="Ebling H."/>
            <person name="Edwards K."/>
            <person name="Eickbush T."/>
            <person name="Evans J.D."/>
            <person name="Filipski A."/>
            <person name="Findeiss S."/>
            <person name="Freyhult E."/>
            <person name="Fulton L."/>
            <person name="Fulton R."/>
            <person name="Garcia A.C."/>
            <person name="Gardiner A."/>
            <person name="Garfield D.A."/>
            <person name="Garvin B.E."/>
            <person name="Gibson G."/>
            <person name="Gilbert D."/>
            <person name="Gnerre S."/>
            <person name="Godfrey J."/>
            <person name="Good R."/>
            <person name="Gotea V."/>
            <person name="Gravely B."/>
            <person name="Greenberg A.J."/>
            <person name="Griffiths-Jones S."/>
            <person name="Gross S."/>
            <person name="Guigo R."/>
            <person name="Gustafson E.A."/>
            <person name="Haerty W."/>
            <person name="Hahn M.W."/>
            <person name="Halligan D.L."/>
            <person name="Halpern A.L."/>
            <person name="Halter G.M."/>
            <person name="Han M.V."/>
            <person name="Heger A."/>
            <person name="Hillier L."/>
            <person name="Hinrichs A.S."/>
            <person name="Holmes I."/>
            <person name="Hoskins R.A."/>
            <person name="Hubisz M.J."/>
            <person name="Hultmark D."/>
            <person name="Huntley M.A."/>
            <person name="Jaffe D.B."/>
            <person name="Jagadeeshan S."/>
            <person name="Jeck W.R."/>
            <person name="Johnson J."/>
            <person name="Jones C.D."/>
            <person name="Jordan W.C."/>
            <person name="Karpen G.H."/>
            <person name="Kataoka E."/>
            <person name="Keightley P.D."/>
            <person name="Kheradpour P."/>
            <person name="Kirkness E.F."/>
            <person name="Koerich L.B."/>
            <person name="Kristiansen K."/>
            <person name="Kudrna D."/>
            <person name="Kulathinal R.J."/>
            <person name="Kumar S."/>
            <person name="Kwok R."/>
            <person name="Lander E."/>
            <person name="Langley C.H."/>
            <person name="Lapoint R."/>
            <person name="Lazzaro B.P."/>
            <person name="Lee S.J."/>
            <person name="Levesque L."/>
            <person name="Li R."/>
            <person name="Lin C.F."/>
            <person name="Lin M.F."/>
            <person name="Lindblad-Toh K."/>
            <person name="Llopart A."/>
            <person name="Long M."/>
            <person name="Low L."/>
            <person name="Lozovsky E."/>
            <person name="Lu J."/>
            <person name="Luo M."/>
            <person name="Machado C.A."/>
            <person name="Makalowski W."/>
            <person name="Marzo M."/>
            <person name="Matsuda M."/>
            <person name="Matzkin L."/>
            <person name="McAllister B."/>
            <person name="McBride C.S."/>
            <person name="McKernan B."/>
            <person name="McKernan K."/>
            <person name="Mendez-Lago M."/>
            <person name="Minx P."/>
            <person name="Mollenhauer M.U."/>
            <person name="Montooth K."/>
            <person name="Mount S.M."/>
            <person name="Mu X."/>
            <person name="Myers E."/>
            <person name="Negre B."/>
            <person name="Newfeld S."/>
            <person name="Nielsen R."/>
            <person name="Noor M.A."/>
            <person name="O'Grady P."/>
            <person name="Pachter L."/>
            <person name="Papaceit M."/>
            <person name="Parisi M.J."/>
            <person name="Parisi M."/>
            <person name="Parts L."/>
            <person name="Pedersen J.S."/>
            <person name="Pesole G."/>
            <person name="Phillippy A.M."/>
            <person name="Ponting C.P."/>
            <person name="Pop M."/>
            <person name="Porcelli D."/>
            <person name="Powell J.R."/>
            <person name="Prohaska S."/>
            <person name="Pruitt K."/>
            <person name="Puig M."/>
            <person name="Quesneville H."/>
            <person name="Ram K.R."/>
            <person name="Rand D."/>
            <person name="Rasmussen M.D."/>
            <person name="Reed L.K."/>
            <person name="Reenan R."/>
            <person name="Reily A."/>
            <person name="Remington K.A."/>
            <person name="Rieger T.T."/>
            <person name="Ritchie M.G."/>
            <person name="Robin C."/>
            <person name="Rogers Y.H."/>
            <person name="Rohde C."/>
            <person name="Rozas J."/>
            <person name="Rubenfield M.J."/>
            <person name="Ruiz A."/>
            <person name="Russo S."/>
            <person name="Salzberg S.L."/>
            <person name="Sanchez-Gracia A."/>
            <person name="Saranga D.J."/>
            <person name="Sato H."/>
            <person name="Schaeffer S.W."/>
            <person name="Schatz M.C."/>
            <person name="Schlenke T."/>
            <person name="Schwartz R."/>
            <person name="Segarra C."/>
            <person name="Singh R.S."/>
            <person name="Sirot L."/>
            <person name="Sirota M."/>
            <person name="Sisneros N.B."/>
            <person name="Smith C.D."/>
            <person name="Smith T.F."/>
            <person name="Spieth J."/>
            <person name="Stage D.E."/>
            <person name="Stark A."/>
            <person name="Stephan W."/>
            <person name="Strausberg R.L."/>
            <person name="Strempel S."/>
            <person name="Sturgill D."/>
            <person name="Sutton G."/>
            <person name="Sutton G.G."/>
            <person name="Tao W."/>
            <person name="Teichmann S."/>
            <person name="Tobari Y.N."/>
            <person name="Tomimura Y."/>
            <person name="Tsolas J.M."/>
            <person name="Valente V.L."/>
            <person name="Venter E."/>
            <person name="Venter J.C."/>
            <person name="Vicario S."/>
            <person name="Vieira F.G."/>
            <person name="Vilella A.J."/>
            <person name="Villasante A."/>
            <person name="Walenz B."/>
            <person name="Wang J."/>
            <person name="Wasserman M."/>
            <person name="Watts T."/>
            <person name="Wilson D."/>
            <person name="Wilson R.K."/>
            <person name="Wing R.A."/>
            <person name="Wolfner M.F."/>
            <person name="Wong A."/>
            <person name="Wong G.K."/>
            <person name="Wu C.I."/>
            <person name="Wu G."/>
            <person name="Yamamoto D."/>
            <person name="Yang H.P."/>
            <person name="Yang S.P."/>
            <person name="Yorke J.A."/>
            <person name="Yoshida K."/>
            <person name="Zdobnov E."/>
            <person name="Zhang P."/>
            <person name="Zhang Y."/>
            <person name="Zimin A.V."/>
            <person name="Baldwin J."/>
            <person name="Abdouelleil A."/>
            <person name="Abdulkadir J."/>
            <person name="Abebe A."/>
            <person name="Abera B."/>
            <person name="Abreu J."/>
            <person name="Acer S.C."/>
            <person name="Aftuck L."/>
            <person name="Alexander A."/>
            <person name="An P."/>
            <person name="Anderson E."/>
            <person name="Anderson S."/>
            <person name="Arachi H."/>
            <person name="Azer M."/>
            <person name="Bachantsang P."/>
            <person name="Barry A."/>
            <person name="Bayul T."/>
            <person name="Berlin A."/>
            <person name="Bessette D."/>
            <person name="Bloom T."/>
            <person name="Blye J."/>
            <person name="Boguslavskiy L."/>
            <person name="Bonnet C."/>
            <person name="Boukhgalter B."/>
            <person name="Bourzgui I."/>
            <person name="Brown A."/>
            <person name="Cahill P."/>
            <person name="Channer S."/>
            <person name="Cheshatsang Y."/>
            <person name="Chuda L."/>
            <person name="Citroen M."/>
            <person name="Collymore A."/>
            <person name="Cooke P."/>
            <person name="Costello M."/>
            <person name="D'Aco K."/>
            <person name="Daza R."/>
            <person name="De Haan G."/>
            <person name="DeGray S."/>
            <person name="DeMaso C."/>
            <person name="Dhargay N."/>
            <person name="Dooley K."/>
            <person name="Dooley E."/>
            <person name="Doricent M."/>
            <person name="Dorje P."/>
            <person name="Dorjee K."/>
            <person name="Dupes A."/>
            <person name="Elong R."/>
            <person name="Falk J."/>
            <person name="Farina A."/>
            <person name="Faro S."/>
            <person name="Ferguson D."/>
            <person name="Fisher S."/>
            <person name="Foley C.D."/>
            <person name="Franke A."/>
            <person name="Friedrich D."/>
            <person name="Gadbois L."/>
            <person name="Gearin G."/>
            <person name="Gearin C.R."/>
            <person name="Giannoukos G."/>
            <person name="Goode T."/>
            <person name="Graham J."/>
            <person name="Grandbois E."/>
            <person name="Grewal S."/>
            <person name="Gyaltsen K."/>
            <person name="Hafez N."/>
            <person name="Hagos B."/>
            <person name="Hall J."/>
            <person name="Henson C."/>
            <person name="Hollinger A."/>
            <person name="Honan T."/>
            <person name="Huard M.D."/>
            <person name="Hughes L."/>
            <person name="Hurhula B."/>
            <person name="Husby M.E."/>
            <person name="Kamat A."/>
            <person name="Kanga B."/>
            <person name="Kashin S."/>
            <person name="Khazanovich D."/>
            <person name="Kisner P."/>
            <person name="Lance K."/>
            <person name="Lara M."/>
            <person name="Lee W."/>
            <person name="Lennon N."/>
            <person name="Letendre F."/>
            <person name="LeVine R."/>
            <person name="Lipovsky A."/>
            <person name="Liu X."/>
            <person name="Liu J."/>
            <person name="Liu S."/>
            <person name="Lokyitsang T."/>
            <person name="Lokyitsang Y."/>
            <person name="Lubonja R."/>
            <person name="Lui A."/>
            <person name="MacDonald P."/>
            <person name="Magnisalis V."/>
            <person name="Maru K."/>
            <person name="Matthews C."/>
            <person name="McCusker W."/>
            <person name="McDonough S."/>
            <person name="Mehta T."/>
            <person name="Meldrim J."/>
            <person name="Meneus L."/>
            <person name="Mihai O."/>
            <person name="Mihalev A."/>
            <person name="Mihova T."/>
            <person name="Mittelman R."/>
            <person name="Mlenga V."/>
            <person name="Montmayeur A."/>
            <person name="Mulrain L."/>
            <person name="Navidi A."/>
            <person name="Naylor J."/>
            <person name="Negash T."/>
            <person name="Nguyen T."/>
            <person name="Nguyen N."/>
            <person name="Nicol R."/>
            <person name="Norbu C."/>
            <person name="Norbu N."/>
            <person name="Novod N."/>
            <person name="O'Neill B."/>
            <person name="Osman S."/>
            <person name="Markiewicz E."/>
            <person name="Oyono O.L."/>
            <person name="Patti C."/>
            <person name="Phunkhang P."/>
            <person name="Pierre F."/>
            <person name="Priest M."/>
            <person name="Raghuraman S."/>
            <person name="Rege F."/>
            <person name="Reyes R."/>
            <person name="Rise C."/>
            <person name="Rogov P."/>
            <person name="Ross K."/>
            <person name="Ryan E."/>
            <person name="Settipalli S."/>
            <person name="Shea T."/>
            <person name="Sherpa N."/>
            <person name="Shi L."/>
            <person name="Shih D."/>
            <person name="Sparrow T."/>
            <person name="Spaulding J."/>
            <person name="Stalker J."/>
            <person name="Stange-Thomann N."/>
            <person name="Stavropoulos S."/>
            <person name="Stone C."/>
            <person name="Strader C."/>
            <person name="Tesfaye S."/>
            <person name="Thomson T."/>
            <person name="Thoulutsang Y."/>
            <person name="Thoulutsang D."/>
            <person name="Topham K."/>
            <person name="Topping I."/>
            <person name="Tsamla T."/>
            <person name="Vassiliev H."/>
            <person name="Vo A."/>
            <person name="Wangchuk T."/>
            <person name="Wangdi T."/>
            <person name="Weiand M."/>
            <person name="Wilkinson J."/>
            <person name="Wilson A."/>
            <person name="Yadav S."/>
            <person name="Young G."/>
            <person name="Yu Q."/>
            <person name="Zembek L."/>
            <person name="Zhong D."/>
            <person name="Zimmer A."/>
            <person name="Zwirko Z."/>
            <person name="Jaffe D.B."/>
            <person name="Alvarez P."/>
            <person name="Brockman W."/>
            <person name="Butler J."/>
            <person name="Chin C."/>
            <person name="Gnerre S."/>
            <person name="Grabherr M."/>
            <person name="Kleber M."/>
            <person name="Mauceli E."/>
            <person name="MacCallum I."/>
        </authorList>
    </citation>
    <scope>NUCLEOTIDE SEQUENCE [LARGE SCALE GENOMIC DNA]</scope>
    <source>
        <strain evidence="2">MSH-3 / Tucson 14011-0111.49</strain>
    </source>
</reference>
<dbReference type="AlphaFoldDB" id="B4HBG6"/>
<sequence>MCSENFSLATNITPRSSTKRKLSARCVPHLFNPDNKRTRETIAEQCLILFMRNPKEFLRRFVTFDETKKRPRTGERALKKAKTVADAHGLPIGSNVEEGRAGGRGQGDDCGMGSVYLRQVLLSQPSIKLSVLQLDLHKSKVSSAELLNAMEQEPTDIVLALDYVR</sequence>
<evidence type="ECO:0000313" key="1">
    <source>
        <dbReference type="EMBL" id="EDW38732.1"/>
    </source>
</evidence>
<protein>
    <submittedName>
        <fullName evidence="1">GL25487</fullName>
    </submittedName>
</protein>
<keyword evidence="2" id="KW-1185">Reference proteome</keyword>
<evidence type="ECO:0000313" key="2">
    <source>
        <dbReference type="Proteomes" id="UP000008744"/>
    </source>
</evidence>
<dbReference type="Proteomes" id="UP000008744">
    <property type="component" value="Unassembled WGS sequence"/>
</dbReference>
<proteinExistence type="predicted"/>
<dbReference type="EMBL" id="CH479255">
    <property type="protein sequence ID" value="EDW38732.1"/>
    <property type="molecule type" value="Genomic_DNA"/>
</dbReference>
<name>B4HBG6_DROPE</name>
<gene>
    <name evidence="1" type="primary">Dper\GL25487</name>
    <name evidence="1" type="ORF">Dper_GL25487</name>
</gene>
<dbReference type="STRING" id="7234.B4HBG6"/>
<accession>B4HBG6</accession>
<organism evidence="2">
    <name type="scientific">Drosophila persimilis</name>
    <name type="common">Fruit fly</name>
    <dbReference type="NCBI Taxonomy" id="7234"/>
    <lineage>
        <taxon>Eukaryota</taxon>
        <taxon>Metazoa</taxon>
        <taxon>Ecdysozoa</taxon>
        <taxon>Arthropoda</taxon>
        <taxon>Hexapoda</taxon>
        <taxon>Insecta</taxon>
        <taxon>Pterygota</taxon>
        <taxon>Neoptera</taxon>
        <taxon>Endopterygota</taxon>
        <taxon>Diptera</taxon>
        <taxon>Brachycera</taxon>
        <taxon>Muscomorpha</taxon>
        <taxon>Ephydroidea</taxon>
        <taxon>Drosophilidae</taxon>
        <taxon>Drosophila</taxon>
        <taxon>Sophophora</taxon>
    </lineage>
</organism>